<dbReference type="InterPro" id="IPR009057">
    <property type="entry name" value="Homeodomain-like_sf"/>
</dbReference>
<reference evidence="4" key="1">
    <citation type="submission" date="2023-10" db="EMBL/GenBank/DDBJ databases">
        <title>Genome assemblies of two species of porcelain crab, Petrolisthes cinctipes and Petrolisthes manimaculis (Anomura: Porcellanidae).</title>
        <authorList>
            <person name="Angst P."/>
        </authorList>
    </citation>
    <scope>NUCLEOTIDE SEQUENCE</scope>
    <source>
        <strain evidence="4">PB745_01</strain>
        <tissue evidence="4">Gill</tissue>
    </source>
</reference>
<keyword evidence="2" id="KW-0238">DNA-binding</keyword>
<dbReference type="PROSITE" id="PS51253">
    <property type="entry name" value="HTH_CENPB"/>
    <property type="match status" value="1"/>
</dbReference>
<dbReference type="InterPro" id="IPR006600">
    <property type="entry name" value="HTH_CenpB_DNA-bd_dom"/>
</dbReference>
<evidence type="ECO:0000256" key="1">
    <source>
        <dbReference type="ARBA" id="ARBA00004123"/>
    </source>
</evidence>
<comment type="subcellular location">
    <subcellularLocation>
        <location evidence="1">Nucleus</location>
    </subcellularLocation>
</comment>
<dbReference type="EMBL" id="JAWQEG010003339">
    <property type="protein sequence ID" value="KAK3866774.1"/>
    <property type="molecule type" value="Genomic_DNA"/>
</dbReference>
<dbReference type="Pfam" id="PF03221">
    <property type="entry name" value="HTH_Tnp_Tc5"/>
    <property type="match status" value="1"/>
</dbReference>
<evidence type="ECO:0000313" key="4">
    <source>
        <dbReference type="EMBL" id="KAK3866774.1"/>
    </source>
</evidence>
<comment type="caution">
    <text evidence="4">The sequence shown here is derived from an EMBL/GenBank/DDBJ whole genome shotgun (WGS) entry which is preliminary data.</text>
</comment>
<evidence type="ECO:0000256" key="2">
    <source>
        <dbReference type="ARBA" id="ARBA00023125"/>
    </source>
</evidence>
<organism evidence="4 5">
    <name type="scientific">Petrolisthes cinctipes</name>
    <name type="common">Flat porcelain crab</name>
    <dbReference type="NCBI Taxonomy" id="88211"/>
    <lineage>
        <taxon>Eukaryota</taxon>
        <taxon>Metazoa</taxon>
        <taxon>Ecdysozoa</taxon>
        <taxon>Arthropoda</taxon>
        <taxon>Crustacea</taxon>
        <taxon>Multicrustacea</taxon>
        <taxon>Malacostraca</taxon>
        <taxon>Eumalacostraca</taxon>
        <taxon>Eucarida</taxon>
        <taxon>Decapoda</taxon>
        <taxon>Pleocyemata</taxon>
        <taxon>Anomura</taxon>
        <taxon>Galatheoidea</taxon>
        <taxon>Porcellanidae</taxon>
        <taxon>Petrolisthes</taxon>
    </lineage>
</organism>
<dbReference type="AlphaFoldDB" id="A0AAE1F3F2"/>
<keyword evidence="5" id="KW-1185">Reference proteome</keyword>
<proteinExistence type="predicted"/>
<sequence length="267" mass="30124">MVRGVEILTAASKLATHLGIANFKASDGWLWRFRNRHGLFKVRGEAGDVDTSSVEPFHQKLKTLIENEGLALSQVDNEHETGFYLRSMLKNSQVRKGEETDTNFKGFEAGESNTTIDDVRDAEIAAKVSSSDEVECQKIEWLDENETILGYQGVSEAEIAARVKEEKNMGESSSDEVERQKIDWLDENETILGYQGISEAEIAAKVKEEKNTGESECQKVKLSTLRTYVDALLDYTTYSKLKETASYYATLRMLRENIIKEQHMGGY</sequence>
<feature type="domain" description="HTH CENPB-type" evidence="3">
    <location>
        <begin position="1"/>
        <end position="43"/>
    </location>
</feature>
<accession>A0AAE1F3F2</accession>
<evidence type="ECO:0000259" key="3">
    <source>
        <dbReference type="PROSITE" id="PS51253"/>
    </source>
</evidence>
<dbReference type="SUPFAM" id="SSF46689">
    <property type="entry name" value="Homeodomain-like"/>
    <property type="match status" value="1"/>
</dbReference>
<dbReference type="GO" id="GO:0003677">
    <property type="term" value="F:DNA binding"/>
    <property type="evidence" value="ECO:0007669"/>
    <property type="project" value="UniProtKB-KW"/>
</dbReference>
<dbReference type="Gene3D" id="1.10.10.60">
    <property type="entry name" value="Homeodomain-like"/>
    <property type="match status" value="1"/>
</dbReference>
<dbReference type="GO" id="GO:0005634">
    <property type="term" value="C:nucleus"/>
    <property type="evidence" value="ECO:0007669"/>
    <property type="project" value="UniProtKB-SubCell"/>
</dbReference>
<name>A0AAE1F3F2_PETCI</name>
<dbReference type="Proteomes" id="UP001286313">
    <property type="component" value="Unassembled WGS sequence"/>
</dbReference>
<evidence type="ECO:0000313" key="5">
    <source>
        <dbReference type="Proteomes" id="UP001286313"/>
    </source>
</evidence>
<protein>
    <recommendedName>
        <fullName evidence="3">HTH CENPB-type domain-containing protein</fullName>
    </recommendedName>
</protein>
<gene>
    <name evidence="4" type="ORF">Pcinc_027710</name>
</gene>